<feature type="domain" description="WLM" evidence="2">
    <location>
        <begin position="15"/>
        <end position="228"/>
    </location>
</feature>
<dbReference type="InterPro" id="IPR013536">
    <property type="entry name" value="WLM_dom"/>
</dbReference>
<feature type="compositionally biased region" description="Gly residues" evidence="1">
    <location>
        <begin position="198"/>
        <end position="209"/>
    </location>
</feature>
<organism evidence="3 4">
    <name type="scientific">Malassezia obtusa</name>
    <dbReference type="NCBI Taxonomy" id="76774"/>
    <lineage>
        <taxon>Eukaryota</taxon>
        <taxon>Fungi</taxon>
        <taxon>Dikarya</taxon>
        <taxon>Basidiomycota</taxon>
        <taxon>Ustilaginomycotina</taxon>
        <taxon>Malasseziomycetes</taxon>
        <taxon>Malasseziales</taxon>
        <taxon>Malasseziaceae</taxon>
        <taxon>Malassezia</taxon>
    </lineage>
</organism>
<dbReference type="GO" id="GO:0005634">
    <property type="term" value="C:nucleus"/>
    <property type="evidence" value="ECO:0007669"/>
    <property type="project" value="TreeGrafter"/>
</dbReference>
<evidence type="ECO:0000313" key="3">
    <source>
        <dbReference type="EMBL" id="WFD04102.1"/>
    </source>
</evidence>
<dbReference type="AlphaFoldDB" id="A0AAF0E2Y8"/>
<reference evidence="3" key="1">
    <citation type="submission" date="2023-03" db="EMBL/GenBank/DDBJ databases">
        <title>Mating type loci evolution in Malassezia.</title>
        <authorList>
            <person name="Coelho M.A."/>
        </authorList>
    </citation>
    <scope>NUCLEOTIDE SEQUENCE</scope>
    <source>
        <strain evidence="3">CBS 7876</strain>
    </source>
</reference>
<dbReference type="PANTHER" id="PTHR46622">
    <property type="entry name" value="DNA-DEPENDENT METALLOPROTEASE WSS1"/>
    <property type="match status" value="1"/>
</dbReference>
<dbReference type="GO" id="GO:0008237">
    <property type="term" value="F:metallopeptidase activity"/>
    <property type="evidence" value="ECO:0007669"/>
    <property type="project" value="TreeGrafter"/>
</dbReference>
<feature type="compositionally biased region" description="Basic and acidic residues" evidence="1">
    <location>
        <begin position="249"/>
        <end position="262"/>
    </location>
</feature>
<dbReference type="InterPro" id="IPR053000">
    <property type="entry name" value="WSS1-like_metalloprotease"/>
</dbReference>
<dbReference type="PANTHER" id="PTHR46622:SF1">
    <property type="entry name" value="DNA-DEPENDENT METALLOPROTEASE WSS1"/>
    <property type="match status" value="1"/>
</dbReference>
<dbReference type="GO" id="GO:0006281">
    <property type="term" value="P:DNA repair"/>
    <property type="evidence" value="ECO:0007669"/>
    <property type="project" value="TreeGrafter"/>
</dbReference>
<gene>
    <name evidence="3" type="ORF">MOBT1_002805</name>
</gene>
<dbReference type="Pfam" id="PF08325">
    <property type="entry name" value="WLM"/>
    <property type="match status" value="1"/>
</dbReference>
<name>A0AAF0E2Y8_9BASI</name>
<accession>A0AAF0E2Y8</accession>
<evidence type="ECO:0000259" key="2">
    <source>
        <dbReference type="PROSITE" id="PS51397"/>
    </source>
</evidence>
<dbReference type="Proteomes" id="UP001214603">
    <property type="component" value="Chromosome 7"/>
</dbReference>
<sequence>MPLRGRGRYPQAQARAHEEHDGAIRKYVALKRPGSDAAIALLRDVGAAVKHLMLRHGWRTSRADTDLPVLAEMYPRSANLLGLNVNRGAKICLRLRRAGRPDAFLERNEVIGTYVTRLSSMLHELAHNVRGPHDTQFYSTLAKLTEEYDAAQRLGYWPGAGFLTPGVRLGGGDAPLSPEARRQRAAEQALRRAQGSRLGAGGTRLGGAPRGDRSLRELAAEVRSWLTQAALRRIRDAQTCASASAEEAESIRAETEAAERDAIVVVDSDEEDDAPRAARASGTRHDPIVL</sequence>
<proteinExistence type="predicted"/>
<protein>
    <recommendedName>
        <fullName evidence="2">WLM domain-containing protein</fullName>
    </recommendedName>
</protein>
<feature type="region of interest" description="Disordered" evidence="1">
    <location>
        <begin position="192"/>
        <end position="212"/>
    </location>
</feature>
<dbReference type="EMBL" id="CP119940">
    <property type="protein sequence ID" value="WFD04102.1"/>
    <property type="molecule type" value="Genomic_DNA"/>
</dbReference>
<evidence type="ECO:0000256" key="1">
    <source>
        <dbReference type="SAM" id="MobiDB-lite"/>
    </source>
</evidence>
<keyword evidence="4" id="KW-1185">Reference proteome</keyword>
<feature type="region of interest" description="Disordered" evidence="1">
    <location>
        <begin position="243"/>
        <end position="290"/>
    </location>
</feature>
<evidence type="ECO:0000313" key="4">
    <source>
        <dbReference type="Proteomes" id="UP001214603"/>
    </source>
</evidence>
<dbReference type="PROSITE" id="PS51397">
    <property type="entry name" value="WLM"/>
    <property type="match status" value="1"/>
</dbReference>